<feature type="compositionally biased region" description="Low complexity" evidence="2">
    <location>
        <begin position="153"/>
        <end position="172"/>
    </location>
</feature>
<feature type="compositionally biased region" description="Polar residues" evidence="2">
    <location>
        <begin position="173"/>
        <end position="187"/>
    </location>
</feature>
<dbReference type="SMART" id="SM00353">
    <property type="entry name" value="HLH"/>
    <property type="match status" value="1"/>
</dbReference>
<evidence type="ECO:0000313" key="4">
    <source>
        <dbReference type="EMBL" id="CAK7917040.1"/>
    </source>
</evidence>
<keyword evidence="5" id="KW-1185">Reference proteome</keyword>
<gene>
    <name evidence="4" type="primary">TYE7</name>
    <name evidence="4" type="ORF">CAAN4_G06656</name>
</gene>
<dbReference type="PANTHER" id="PTHR47336">
    <property type="entry name" value="TRANSCRIPTION FACTOR HMS1-RELATED"/>
    <property type="match status" value="1"/>
</dbReference>
<dbReference type="Gene3D" id="4.10.280.10">
    <property type="entry name" value="Helix-loop-helix DNA-binding domain"/>
    <property type="match status" value="1"/>
</dbReference>
<keyword evidence="1" id="KW-0175">Coiled coil</keyword>
<protein>
    <submittedName>
        <fullName evidence="4">Carbohydrate metabolism regulator Tye7p</fullName>
    </submittedName>
</protein>
<evidence type="ECO:0000313" key="5">
    <source>
        <dbReference type="Proteomes" id="UP001497600"/>
    </source>
</evidence>
<accession>A0ABP0EIW1</accession>
<dbReference type="InterPro" id="IPR036638">
    <property type="entry name" value="HLH_DNA-bd_sf"/>
</dbReference>
<sequence length="318" mass="35578">MFTNNWNICQENNLFDLNSAPLSPTNVGQGWDELLSKSAPMSLSTSADDLKMPQRPFATENPPIPEDLQCYFDNDSLFSNGEACTSSDTSRTNSPTVKAETRDDEHMIPPMFSSTLSHKLESIQKSNDLTPKSLESIFNTKDILKDDFSTIYTPTSRRSKSSSTVGGSSTSTYNPSGTITRTNSHPNISCTSSTSTINEIDNLAKPRVCKKRAPRKRLTDSQKQAHNKIEKKYRININAKIAGLQNIIPWVASEKTAFETGGNPVKEEPTEEFEVPCNRLNKSMILEKAIDYILHLQQEQKRANEEIAALRQEIQLLK</sequence>
<name>A0ABP0EIW1_9ASCO</name>
<dbReference type="SUPFAM" id="SSF47459">
    <property type="entry name" value="HLH, helix-loop-helix DNA-binding domain"/>
    <property type="match status" value="1"/>
</dbReference>
<evidence type="ECO:0000256" key="1">
    <source>
        <dbReference type="SAM" id="Coils"/>
    </source>
</evidence>
<dbReference type="InterPro" id="IPR052099">
    <property type="entry name" value="Regulatory_TF_Diverse"/>
</dbReference>
<dbReference type="InterPro" id="IPR011598">
    <property type="entry name" value="bHLH_dom"/>
</dbReference>
<dbReference type="PANTHER" id="PTHR47336:SF3">
    <property type="entry name" value="SERINE-RICH PROTEIN TYE7"/>
    <property type="match status" value="1"/>
</dbReference>
<proteinExistence type="predicted"/>
<reference evidence="4 5" key="1">
    <citation type="submission" date="2024-01" db="EMBL/GenBank/DDBJ databases">
        <authorList>
            <consortium name="Genoscope - CEA"/>
            <person name="William W."/>
        </authorList>
    </citation>
    <scope>NUCLEOTIDE SEQUENCE [LARGE SCALE GENOMIC DNA]</scope>
    <source>
        <strain evidence="4 5">29B2s-10</strain>
    </source>
</reference>
<evidence type="ECO:0000256" key="2">
    <source>
        <dbReference type="SAM" id="MobiDB-lite"/>
    </source>
</evidence>
<organism evidence="4 5">
    <name type="scientific">[Candida] anglica</name>
    <dbReference type="NCBI Taxonomy" id="148631"/>
    <lineage>
        <taxon>Eukaryota</taxon>
        <taxon>Fungi</taxon>
        <taxon>Dikarya</taxon>
        <taxon>Ascomycota</taxon>
        <taxon>Saccharomycotina</taxon>
        <taxon>Pichiomycetes</taxon>
        <taxon>Debaryomycetaceae</taxon>
        <taxon>Kurtzmaniella</taxon>
    </lineage>
</organism>
<evidence type="ECO:0000259" key="3">
    <source>
        <dbReference type="PROSITE" id="PS50888"/>
    </source>
</evidence>
<feature type="region of interest" description="Disordered" evidence="2">
    <location>
        <begin position="153"/>
        <end position="187"/>
    </location>
</feature>
<dbReference type="PROSITE" id="PS50888">
    <property type="entry name" value="BHLH"/>
    <property type="match status" value="1"/>
</dbReference>
<dbReference type="Pfam" id="PF00010">
    <property type="entry name" value="HLH"/>
    <property type="match status" value="1"/>
</dbReference>
<feature type="domain" description="BHLH" evidence="3">
    <location>
        <begin position="221"/>
        <end position="296"/>
    </location>
</feature>
<dbReference type="EMBL" id="OZ004259">
    <property type="protein sequence ID" value="CAK7917040.1"/>
    <property type="molecule type" value="Genomic_DNA"/>
</dbReference>
<dbReference type="Proteomes" id="UP001497600">
    <property type="component" value="Chromosome G"/>
</dbReference>
<dbReference type="CDD" id="cd11395">
    <property type="entry name" value="bHLHzip_SREBP_like"/>
    <property type="match status" value="1"/>
</dbReference>
<feature type="coiled-coil region" evidence="1">
    <location>
        <begin position="286"/>
        <end position="313"/>
    </location>
</feature>